<evidence type="ECO:0000259" key="1">
    <source>
        <dbReference type="Pfam" id="PF21247"/>
    </source>
</evidence>
<reference evidence="2" key="1">
    <citation type="submission" date="2012-11" db="EMBL/GenBank/DDBJ databases">
        <title>Dependencies among metagenomic species, viruses, plasmids and units of genetic variation.</title>
        <authorList>
            <person name="Nielsen H.B."/>
            <person name="Almeida M."/>
            <person name="Juncker A.S."/>
            <person name="Rasmussen S."/>
            <person name="Li J."/>
            <person name="Sunagawa S."/>
            <person name="Plichta D."/>
            <person name="Gautier L."/>
            <person name="Le Chatelier E."/>
            <person name="Peletier E."/>
            <person name="Bonde I."/>
            <person name="Nielsen T."/>
            <person name="Manichanh C."/>
            <person name="Arumugam M."/>
            <person name="Batto J."/>
            <person name="Santos M.B.Q.D."/>
            <person name="Blom N."/>
            <person name="Borruel N."/>
            <person name="Burgdorf K.S."/>
            <person name="Boumezbeur F."/>
            <person name="Casellas F."/>
            <person name="Dore J."/>
            <person name="Guarner F."/>
            <person name="Hansen T."/>
            <person name="Hildebrand F."/>
            <person name="Kaas R.S."/>
            <person name="Kennedy S."/>
            <person name="Kristiansen K."/>
            <person name="Kultima J.R."/>
            <person name="Leonard P."/>
            <person name="Levenez F."/>
            <person name="Lund O."/>
            <person name="Moumen B."/>
            <person name="Le Paslier D."/>
            <person name="Pons N."/>
            <person name="Pedersen O."/>
            <person name="Prifti E."/>
            <person name="Qin J."/>
            <person name="Raes J."/>
            <person name="Tap J."/>
            <person name="Tims S."/>
            <person name="Ussery D.W."/>
            <person name="Yamada T."/>
            <person name="MetaHit consortium"/>
            <person name="Renault P."/>
            <person name="Sicheritz-Ponten T."/>
            <person name="Bork P."/>
            <person name="Wang J."/>
            <person name="Brunak S."/>
            <person name="Ehrlich S.D."/>
        </authorList>
    </citation>
    <scope>NUCLEOTIDE SEQUENCE [LARGE SCALE GENOMIC DNA]</scope>
</reference>
<dbReference type="Pfam" id="PF21247">
    <property type="entry name" value="Fic-like_C"/>
    <property type="match status" value="1"/>
</dbReference>
<proteinExistence type="predicted"/>
<gene>
    <name evidence="2" type="ORF">BN741_01105</name>
</gene>
<dbReference type="InterPro" id="IPR049514">
    <property type="entry name" value="Fic-like_C"/>
</dbReference>
<dbReference type="STRING" id="1263103.BN741_01105"/>
<protein>
    <submittedName>
        <fullName evidence="2">Fic family protein</fullName>
    </submittedName>
</protein>
<sequence length="76" mass="8792">MKLILAIGVVEMSVKEMLTALELKERKSFISLYLNPAINEGYVSMLYSDSPRHPHQKYLLTIKGLAVYNEFKEMEK</sequence>
<dbReference type="RefSeq" id="WP_022430321.1">
    <property type="nucleotide sequence ID" value="NZ_FR899248.1"/>
</dbReference>
<comment type="caution">
    <text evidence="2">The sequence shown here is derived from an EMBL/GenBank/DDBJ whole genome shotgun (WGS) entry which is preliminary data.</text>
</comment>
<evidence type="ECO:0000313" key="2">
    <source>
        <dbReference type="EMBL" id="CDE31721.1"/>
    </source>
</evidence>
<feature type="domain" description="Filamentation induced by cAMP protein Fic-like C-terminal" evidence="1">
    <location>
        <begin position="2"/>
        <end position="61"/>
    </location>
</feature>
<name>R7GXC3_9BACT</name>
<organism evidence="2">
    <name type="scientific">Leyella stercorea CAG:629</name>
    <dbReference type="NCBI Taxonomy" id="1263103"/>
    <lineage>
        <taxon>Bacteria</taxon>
        <taxon>Pseudomonadati</taxon>
        <taxon>Bacteroidota</taxon>
        <taxon>Bacteroidia</taxon>
        <taxon>Bacteroidales</taxon>
        <taxon>Prevotellaceae</taxon>
        <taxon>Leyella</taxon>
    </lineage>
</organism>
<accession>R7GXC3</accession>
<dbReference type="Proteomes" id="UP000018072">
    <property type="component" value="Unassembled WGS sequence"/>
</dbReference>
<dbReference type="EMBL" id="CBIT010000105">
    <property type="protein sequence ID" value="CDE31721.1"/>
    <property type="molecule type" value="Genomic_DNA"/>
</dbReference>
<dbReference type="AlphaFoldDB" id="R7GXC3"/>